<dbReference type="OrthoDB" id="2509690at2"/>
<dbReference type="Pfam" id="PF13416">
    <property type="entry name" value="SBP_bac_8"/>
    <property type="match status" value="1"/>
</dbReference>
<protein>
    <submittedName>
        <fullName evidence="5">Multiple sugar transport system substrate-binding protein</fullName>
    </submittedName>
</protein>
<sequence>MRLIRRSFLAGTILLSGLPFNAHAEQTTLRVGQAISIFRPMFEEAVKLFQVDNPDIQVKLEVAPGEQPEMIQELLRKAVVNDLPDVTFQGYNYLRVVADRGLAVPLDPFIAADTDWKGGAFSPSVADSARVKGTAYGLGVGFSFPMLYYNATLVEEVLGNKPFPTDWDDIVSLARAIKAKHPNIIGGFVRSNAATFQALIESHGGKLMSADDKTISFNGPAGKSVFGLLRDFGQAGQSSMTMTTPQSRQAFVSGAIGIFTDSSSLLSKHTQEIAGKFRLGVTALPVPAPAGRVPAAGIAAVMTAKDPKQQEAAWRFLKFLTGPKGQLLVARNTSYLPTNSVAVEKDPALKAFLGSQPNLAPALESIGKASPWYAFPGQNSAKIDKTIEDIMQSTSSLKLTPEQALLELTQQVERLL</sequence>
<dbReference type="PANTHER" id="PTHR43649">
    <property type="entry name" value="ARABINOSE-BINDING PROTEIN-RELATED"/>
    <property type="match status" value="1"/>
</dbReference>
<dbReference type="RefSeq" id="WP_110373064.1">
    <property type="nucleotide sequence ID" value="NZ_JAHBRY010000001.1"/>
</dbReference>
<dbReference type="PANTHER" id="PTHR43649:SF12">
    <property type="entry name" value="DIACETYLCHITOBIOSE BINDING PROTEIN DASA"/>
    <property type="match status" value="1"/>
</dbReference>
<dbReference type="GO" id="GO:0042597">
    <property type="term" value="C:periplasmic space"/>
    <property type="evidence" value="ECO:0007669"/>
    <property type="project" value="UniProtKB-SubCell"/>
</dbReference>
<evidence type="ECO:0000313" key="5">
    <source>
        <dbReference type="EMBL" id="PXW65063.1"/>
    </source>
</evidence>
<dbReference type="Proteomes" id="UP000248021">
    <property type="component" value="Unassembled WGS sequence"/>
</dbReference>
<dbReference type="InterPro" id="IPR006059">
    <property type="entry name" value="SBP"/>
</dbReference>
<reference evidence="5 6" key="1">
    <citation type="submission" date="2018-05" db="EMBL/GenBank/DDBJ databases">
        <title>Genomic Encyclopedia of Type Strains, Phase IV (KMG-IV): sequencing the most valuable type-strain genomes for metagenomic binning, comparative biology and taxonomic classification.</title>
        <authorList>
            <person name="Goeker M."/>
        </authorList>
    </citation>
    <scope>NUCLEOTIDE SEQUENCE [LARGE SCALE GENOMIC DNA]</scope>
    <source>
        <strain evidence="5 6">DSM 6462</strain>
    </source>
</reference>
<accession>A0A2V3UJ66</accession>
<dbReference type="EMBL" id="QJJK01000001">
    <property type="protein sequence ID" value="PXW65063.1"/>
    <property type="molecule type" value="Genomic_DNA"/>
</dbReference>
<keyword evidence="3" id="KW-0574">Periplasm</keyword>
<organism evidence="5 6">
    <name type="scientific">Chelatococcus asaccharovorans</name>
    <dbReference type="NCBI Taxonomy" id="28210"/>
    <lineage>
        <taxon>Bacteria</taxon>
        <taxon>Pseudomonadati</taxon>
        <taxon>Pseudomonadota</taxon>
        <taxon>Alphaproteobacteria</taxon>
        <taxon>Hyphomicrobiales</taxon>
        <taxon>Chelatococcaceae</taxon>
        <taxon>Chelatococcus</taxon>
    </lineage>
</organism>
<keyword evidence="5" id="KW-0813">Transport</keyword>
<feature type="chain" id="PRO_5016112009" evidence="4">
    <location>
        <begin position="25"/>
        <end position="416"/>
    </location>
</feature>
<comment type="subcellular location">
    <subcellularLocation>
        <location evidence="1">Periplasm</location>
    </subcellularLocation>
</comment>
<evidence type="ECO:0000256" key="4">
    <source>
        <dbReference type="SAM" id="SignalP"/>
    </source>
</evidence>
<gene>
    <name evidence="5" type="ORF">C7450_101826</name>
</gene>
<proteinExistence type="inferred from homology"/>
<comment type="similarity">
    <text evidence="2">Belongs to the bacterial solute-binding protein 1 family.</text>
</comment>
<evidence type="ECO:0000256" key="2">
    <source>
        <dbReference type="ARBA" id="ARBA00008520"/>
    </source>
</evidence>
<keyword evidence="6" id="KW-1185">Reference proteome</keyword>
<keyword evidence="4" id="KW-0732">Signal</keyword>
<dbReference type="SUPFAM" id="SSF53850">
    <property type="entry name" value="Periplasmic binding protein-like II"/>
    <property type="match status" value="1"/>
</dbReference>
<dbReference type="InterPro" id="IPR050490">
    <property type="entry name" value="Bact_solute-bd_prot1"/>
</dbReference>
<comment type="caution">
    <text evidence="5">The sequence shown here is derived from an EMBL/GenBank/DDBJ whole genome shotgun (WGS) entry which is preliminary data.</text>
</comment>
<evidence type="ECO:0000256" key="3">
    <source>
        <dbReference type="ARBA" id="ARBA00022764"/>
    </source>
</evidence>
<dbReference type="AlphaFoldDB" id="A0A2V3UJ66"/>
<keyword evidence="5" id="KW-0762">Sugar transport</keyword>
<name>A0A2V3UJ66_9HYPH</name>
<dbReference type="Gene3D" id="3.40.190.10">
    <property type="entry name" value="Periplasmic binding protein-like II"/>
    <property type="match status" value="1"/>
</dbReference>
<evidence type="ECO:0000313" key="6">
    <source>
        <dbReference type="Proteomes" id="UP000248021"/>
    </source>
</evidence>
<feature type="signal peptide" evidence="4">
    <location>
        <begin position="1"/>
        <end position="24"/>
    </location>
</feature>
<evidence type="ECO:0000256" key="1">
    <source>
        <dbReference type="ARBA" id="ARBA00004418"/>
    </source>
</evidence>